<comment type="caution">
    <text evidence="2">The sequence shown here is derived from an EMBL/GenBank/DDBJ whole genome shotgun (WGS) entry which is preliminary data.</text>
</comment>
<organism evidence="2 3">
    <name type="scientific">Actinokineospora globicatena</name>
    <dbReference type="NCBI Taxonomy" id="103729"/>
    <lineage>
        <taxon>Bacteria</taxon>
        <taxon>Bacillati</taxon>
        <taxon>Actinomycetota</taxon>
        <taxon>Actinomycetes</taxon>
        <taxon>Pseudonocardiales</taxon>
        <taxon>Pseudonocardiaceae</taxon>
        <taxon>Actinokineospora</taxon>
    </lineage>
</organism>
<dbReference type="AlphaFoldDB" id="A0A9W6QR96"/>
<gene>
    <name evidence="2" type="ORF">Aglo03_41410</name>
</gene>
<feature type="compositionally biased region" description="Basic and acidic residues" evidence="1">
    <location>
        <begin position="1"/>
        <end position="12"/>
    </location>
</feature>
<dbReference type="EMBL" id="BSSD01000006">
    <property type="protein sequence ID" value="GLW93325.1"/>
    <property type="molecule type" value="Genomic_DNA"/>
</dbReference>
<feature type="compositionally biased region" description="Basic and acidic residues" evidence="1">
    <location>
        <begin position="21"/>
        <end position="30"/>
    </location>
</feature>
<feature type="region of interest" description="Disordered" evidence="1">
    <location>
        <begin position="1"/>
        <end position="47"/>
    </location>
</feature>
<sequence length="47" mass="5238">MIDLRHGDENARAEGVTGRCSAEHMRDHDPQAGCQDEADQTRLSVEE</sequence>
<reference evidence="2" key="1">
    <citation type="submission" date="2023-02" db="EMBL/GenBank/DDBJ databases">
        <title>Actinokineospora globicatena NBRC 15670.</title>
        <authorList>
            <person name="Ichikawa N."/>
            <person name="Sato H."/>
            <person name="Tonouchi N."/>
        </authorList>
    </citation>
    <scope>NUCLEOTIDE SEQUENCE</scope>
    <source>
        <strain evidence="2">NBRC 15670</strain>
    </source>
</reference>
<name>A0A9W6QR96_9PSEU</name>
<evidence type="ECO:0000256" key="1">
    <source>
        <dbReference type="SAM" id="MobiDB-lite"/>
    </source>
</evidence>
<proteinExistence type="predicted"/>
<evidence type="ECO:0000313" key="3">
    <source>
        <dbReference type="Proteomes" id="UP001165042"/>
    </source>
</evidence>
<dbReference type="RefSeq" id="WP_285611671.1">
    <property type="nucleotide sequence ID" value="NZ_BSSD01000006.1"/>
</dbReference>
<dbReference type="Proteomes" id="UP001165042">
    <property type="component" value="Unassembled WGS sequence"/>
</dbReference>
<evidence type="ECO:0000313" key="2">
    <source>
        <dbReference type="EMBL" id="GLW93325.1"/>
    </source>
</evidence>
<accession>A0A9W6QR96</accession>
<protein>
    <submittedName>
        <fullName evidence="2">Uncharacterized protein</fullName>
    </submittedName>
</protein>
<keyword evidence="3" id="KW-1185">Reference proteome</keyword>